<name>A7S8P8_NEMVE</name>
<evidence type="ECO:0000256" key="3">
    <source>
        <dbReference type="ARBA" id="ARBA00022989"/>
    </source>
</evidence>
<feature type="transmembrane region" description="Helical" evidence="5">
    <location>
        <begin position="394"/>
        <end position="416"/>
    </location>
</feature>
<feature type="transmembrane region" description="Helical" evidence="5">
    <location>
        <begin position="133"/>
        <end position="151"/>
    </location>
</feature>
<dbReference type="GO" id="GO:0016020">
    <property type="term" value="C:membrane"/>
    <property type="evidence" value="ECO:0007669"/>
    <property type="project" value="UniProtKB-SubCell"/>
</dbReference>
<dbReference type="Proteomes" id="UP000001593">
    <property type="component" value="Unassembled WGS sequence"/>
</dbReference>
<dbReference type="InterPro" id="IPR005828">
    <property type="entry name" value="MFS_sugar_transport-like"/>
</dbReference>
<dbReference type="PROSITE" id="PS50850">
    <property type="entry name" value="MFS"/>
    <property type="match status" value="1"/>
</dbReference>
<keyword evidence="4 5" id="KW-0472">Membrane</keyword>
<feature type="domain" description="Major facilitator superfamily (MFS) profile" evidence="6">
    <location>
        <begin position="69"/>
        <end position="481"/>
    </location>
</feature>
<dbReference type="OMA" id="CANCTEY"/>
<feature type="transmembrane region" description="Helical" evidence="5">
    <location>
        <begin position="428"/>
        <end position="447"/>
    </location>
</feature>
<feature type="transmembrane region" description="Helical" evidence="5">
    <location>
        <begin position="191"/>
        <end position="213"/>
    </location>
</feature>
<evidence type="ECO:0000313" key="7">
    <source>
        <dbReference type="EMBL" id="EDO39860.1"/>
    </source>
</evidence>
<feature type="transmembrane region" description="Helical" evidence="5">
    <location>
        <begin position="309"/>
        <end position="326"/>
    </location>
</feature>
<dbReference type="PANTHER" id="PTHR24064">
    <property type="entry name" value="SOLUTE CARRIER FAMILY 22 MEMBER"/>
    <property type="match status" value="1"/>
</dbReference>
<dbReference type="InterPro" id="IPR036259">
    <property type="entry name" value="MFS_trans_sf"/>
</dbReference>
<dbReference type="eggNOG" id="KOG0255">
    <property type="taxonomic scope" value="Eukaryota"/>
</dbReference>
<evidence type="ECO:0000313" key="8">
    <source>
        <dbReference type="Proteomes" id="UP000001593"/>
    </source>
</evidence>
<protein>
    <recommendedName>
        <fullName evidence="6">Major facilitator superfamily (MFS) profile domain-containing protein</fullName>
    </recommendedName>
</protein>
<evidence type="ECO:0000256" key="4">
    <source>
        <dbReference type="ARBA" id="ARBA00023136"/>
    </source>
</evidence>
<feature type="transmembrane region" description="Helical" evidence="5">
    <location>
        <begin position="366"/>
        <end position="388"/>
    </location>
</feature>
<dbReference type="SUPFAM" id="SSF103473">
    <property type="entry name" value="MFS general substrate transporter"/>
    <property type="match status" value="1"/>
</dbReference>
<proteinExistence type="predicted"/>
<evidence type="ECO:0000259" key="6">
    <source>
        <dbReference type="PROSITE" id="PS50850"/>
    </source>
</evidence>
<evidence type="ECO:0000256" key="5">
    <source>
        <dbReference type="SAM" id="Phobius"/>
    </source>
</evidence>
<evidence type="ECO:0000256" key="2">
    <source>
        <dbReference type="ARBA" id="ARBA00022692"/>
    </source>
</evidence>
<reference evidence="7 8" key="1">
    <citation type="journal article" date="2007" name="Science">
        <title>Sea anemone genome reveals ancestral eumetazoan gene repertoire and genomic organization.</title>
        <authorList>
            <person name="Putnam N.H."/>
            <person name="Srivastava M."/>
            <person name="Hellsten U."/>
            <person name="Dirks B."/>
            <person name="Chapman J."/>
            <person name="Salamov A."/>
            <person name="Terry A."/>
            <person name="Shapiro H."/>
            <person name="Lindquist E."/>
            <person name="Kapitonov V.V."/>
            <person name="Jurka J."/>
            <person name="Genikhovich G."/>
            <person name="Grigoriev I.V."/>
            <person name="Lucas S.M."/>
            <person name="Steele R.E."/>
            <person name="Finnerty J.R."/>
            <person name="Technau U."/>
            <person name="Martindale M.Q."/>
            <person name="Rokhsar D.S."/>
        </authorList>
    </citation>
    <scope>NUCLEOTIDE SEQUENCE [LARGE SCALE GENOMIC DNA]</scope>
    <source>
        <strain evidence="8">CH2 X CH6</strain>
    </source>
</reference>
<keyword evidence="2 5" id="KW-0812">Transmembrane</keyword>
<feature type="transmembrane region" description="Helical" evidence="5">
    <location>
        <begin position="459"/>
        <end position="476"/>
    </location>
</feature>
<feature type="transmembrane region" description="Helical" evidence="5">
    <location>
        <begin position="109"/>
        <end position="126"/>
    </location>
</feature>
<keyword evidence="8" id="KW-1185">Reference proteome</keyword>
<sequence>MLQSDRAYDFDDLLRLVGGFGRYPAFLYAFTCIMSVPVGLQQLIQVFYAVTPPFDCKGSLPVARNGSCGVSECCANCTEYGFDTSELTSAVSEWQLVCSRSHLKAMTQAVYMAGLLVGSVTFSSISDHFGRRLSMFLSIFLMAACGIVSGVSDCLSMFALFRFGAGAACAGCLLARYVYCVELVVRKHRTAAGFISNMFVSVGFSSVTLFVYFIHEWRYQLVAVSATGLPLLIFWWFIPESPRWLIAENKLDEAHALLTKFAEKNRVTVDSKHLMHMIREVKKADIRSDDNRKYGMLDLLRTPKLRKRTFICGVNWSVNALVFFGLNLNVKNLGGDIYLNFFILCIIEIPAALICWFALQRFGRRIPYCVFMLTGGVAGLLVLAVPTAKGYQSVIVGLAMIGKICIVMTFLAIYIFTVELYPTVIRNTGIGVSSMLARFGGILAPYIADVPNVNKNFPLVIFGVLAVAAGILALWLPETLFSQMSQTVEQAEAW</sequence>
<feature type="non-terminal residue" evidence="7">
    <location>
        <position position="494"/>
    </location>
</feature>
<dbReference type="CDD" id="cd17317">
    <property type="entry name" value="MFS_SLC22"/>
    <property type="match status" value="1"/>
</dbReference>
<dbReference type="InParanoid" id="A7S8P8"/>
<dbReference type="STRING" id="45351.A7S8P8"/>
<dbReference type="Gene3D" id="1.20.1250.20">
    <property type="entry name" value="MFS general substrate transporter like domains"/>
    <property type="match status" value="1"/>
</dbReference>
<feature type="transmembrane region" description="Helical" evidence="5">
    <location>
        <begin position="157"/>
        <end position="179"/>
    </location>
</feature>
<comment type="subcellular location">
    <subcellularLocation>
        <location evidence="1">Membrane</location>
        <topology evidence="1">Multi-pass membrane protein</topology>
    </subcellularLocation>
</comment>
<dbReference type="EMBL" id="DS469599">
    <property type="protein sequence ID" value="EDO39860.1"/>
    <property type="molecule type" value="Genomic_DNA"/>
</dbReference>
<feature type="transmembrane region" description="Helical" evidence="5">
    <location>
        <begin position="338"/>
        <end position="359"/>
    </location>
</feature>
<feature type="transmembrane region" description="Helical" evidence="5">
    <location>
        <begin position="219"/>
        <end position="238"/>
    </location>
</feature>
<dbReference type="AlphaFoldDB" id="A7S8P8"/>
<dbReference type="PhylomeDB" id="A7S8P8"/>
<dbReference type="GO" id="GO:0022857">
    <property type="term" value="F:transmembrane transporter activity"/>
    <property type="evidence" value="ECO:0007669"/>
    <property type="project" value="InterPro"/>
</dbReference>
<keyword evidence="3 5" id="KW-1133">Transmembrane helix</keyword>
<accession>A7S8P8</accession>
<gene>
    <name evidence="7" type="ORF">NEMVEDRAFT_v1g109102</name>
</gene>
<feature type="transmembrane region" description="Helical" evidence="5">
    <location>
        <begin position="25"/>
        <end position="44"/>
    </location>
</feature>
<dbReference type="InterPro" id="IPR020846">
    <property type="entry name" value="MFS_dom"/>
</dbReference>
<dbReference type="Pfam" id="PF00083">
    <property type="entry name" value="Sugar_tr"/>
    <property type="match status" value="1"/>
</dbReference>
<dbReference type="HOGENOM" id="CLU_001265_33_5_1"/>
<organism evidence="7 8">
    <name type="scientific">Nematostella vectensis</name>
    <name type="common">Starlet sea anemone</name>
    <dbReference type="NCBI Taxonomy" id="45351"/>
    <lineage>
        <taxon>Eukaryota</taxon>
        <taxon>Metazoa</taxon>
        <taxon>Cnidaria</taxon>
        <taxon>Anthozoa</taxon>
        <taxon>Hexacorallia</taxon>
        <taxon>Actiniaria</taxon>
        <taxon>Edwardsiidae</taxon>
        <taxon>Nematostella</taxon>
    </lineage>
</organism>
<evidence type="ECO:0000256" key="1">
    <source>
        <dbReference type="ARBA" id="ARBA00004141"/>
    </source>
</evidence>